<evidence type="ECO:0000313" key="1">
    <source>
        <dbReference type="EMBL" id="MFD2186124.1"/>
    </source>
</evidence>
<comment type="caution">
    <text evidence="1">The sequence shown here is derived from an EMBL/GenBank/DDBJ whole genome shotgun (WGS) entry which is preliminary data.</text>
</comment>
<gene>
    <name evidence="1" type="ORF">ACFSJT_04925</name>
</gene>
<organism evidence="1 2">
    <name type="scientific">Aquimarina celericrescens</name>
    <dbReference type="NCBI Taxonomy" id="1964542"/>
    <lineage>
        <taxon>Bacteria</taxon>
        <taxon>Pseudomonadati</taxon>
        <taxon>Bacteroidota</taxon>
        <taxon>Flavobacteriia</taxon>
        <taxon>Flavobacteriales</taxon>
        <taxon>Flavobacteriaceae</taxon>
        <taxon>Aquimarina</taxon>
    </lineage>
</organism>
<reference evidence="2" key="1">
    <citation type="journal article" date="2019" name="Int. J. Syst. Evol. Microbiol.">
        <title>The Global Catalogue of Microorganisms (GCM) 10K type strain sequencing project: providing services to taxonomists for standard genome sequencing and annotation.</title>
        <authorList>
            <consortium name="The Broad Institute Genomics Platform"/>
            <consortium name="The Broad Institute Genome Sequencing Center for Infectious Disease"/>
            <person name="Wu L."/>
            <person name="Ma J."/>
        </authorList>
    </citation>
    <scope>NUCLEOTIDE SEQUENCE [LARGE SCALE GENOMIC DNA]</scope>
    <source>
        <strain evidence="2">DT92</strain>
    </source>
</reference>
<protein>
    <recommendedName>
        <fullName evidence="3">Lipocalin-like domain-containing protein</fullName>
    </recommendedName>
</protein>
<dbReference type="RefSeq" id="WP_378319107.1">
    <property type="nucleotide sequence ID" value="NZ_JBHUHY010000003.1"/>
</dbReference>
<sequence length="157" mass="17755">MKLLLVYIVRFIMLSLIFCSCGSSGSNTQDISITGKWKLQQEYTNAGQDTPLKEFPLSSCDMQTTLEVLNTGKFIEKNYYEDSSIGGECGKDSQDTKGDWKKSNDGKYLFLYDKNNPLKLRGSLVSIENGNLVVNCVYNDRDFGPNTKLKFIYARVQ</sequence>
<dbReference type="Proteomes" id="UP001597344">
    <property type="component" value="Unassembled WGS sequence"/>
</dbReference>
<name>A0ABW5AW74_9FLAO</name>
<accession>A0ABW5AW74</accession>
<evidence type="ECO:0008006" key="3">
    <source>
        <dbReference type="Google" id="ProtNLM"/>
    </source>
</evidence>
<proteinExistence type="predicted"/>
<dbReference type="PROSITE" id="PS51257">
    <property type="entry name" value="PROKAR_LIPOPROTEIN"/>
    <property type="match status" value="1"/>
</dbReference>
<evidence type="ECO:0000313" key="2">
    <source>
        <dbReference type="Proteomes" id="UP001597344"/>
    </source>
</evidence>
<dbReference type="EMBL" id="JBHUHY010000003">
    <property type="protein sequence ID" value="MFD2186124.1"/>
    <property type="molecule type" value="Genomic_DNA"/>
</dbReference>
<keyword evidence="2" id="KW-1185">Reference proteome</keyword>